<dbReference type="Proteomes" id="UP000189681">
    <property type="component" value="Unassembled WGS sequence"/>
</dbReference>
<organism evidence="1 2">
    <name type="scientific">Candidatus Brocadia carolinensis</name>
    <dbReference type="NCBI Taxonomy" id="1004156"/>
    <lineage>
        <taxon>Bacteria</taxon>
        <taxon>Pseudomonadati</taxon>
        <taxon>Planctomycetota</taxon>
        <taxon>Candidatus Brocadiia</taxon>
        <taxon>Candidatus Brocadiales</taxon>
        <taxon>Candidatus Brocadiaceae</taxon>
        <taxon>Candidatus Brocadia</taxon>
    </lineage>
</organism>
<protein>
    <submittedName>
        <fullName evidence="1">Uncharacterized protein</fullName>
    </submittedName>
</protein>
<comment type="caution">
    <text evidence="1">The sequence shown here is derived from an EMBL/GenBank/DDBJ whole genome shotgun (WGS) entry which is preliminary data.</text>
</comment>
<evidence type="ECO:0000313" key="2">
    <source>
        <dbReference type="Proteomes" id="UP000189681"/>
    </source>
</evidence>
<dbReference type="EMBL" id="AYTS01000107">
    <property type="protein sequence ID" value="OOP55978.1"/>
    <property type="molecule type" value="Genomic_DNA"/>
</dbReference>
<proteinExistence type="predicted"/>
<gene>
    <name evidence="1" type="ORF">AYP45_11960</name>
</gene>
<evidence type="ECO:0000313" key="1">
    <source>
        <dbReference type="EMBL" id="OOP55978.1"/>
    </source>
</evidence>
<accession>A0A1V4AS68</accession>
<sequence length="86" mass="10034">MFRSIKYKLISLFLIAVLTPLLVMRLIAYPSAQKAIQETTIKNLQLIGSRKVSQVNAWLERLKKRCGAHRSQLVCGKRCRFHKYRC</sequence>
<reference evidence="1 2" key="1">
    <citation type="journal article" date="2017" name="Water Res.">
        <title>Discovery and metagenomic analysis of an anammox bacterial enrichment related to Candidatus "Brocadia caroliniensis" in a full-scale glycerol-fed nitritation-denitritation separate centrate treatment process.</title>
        <authorList>
            <person name="Park H."/>
            <person name="Brotto A.C."/>
            <person name="van Loosdrecht M.C."/>
            <person name="Chandran K."/>
        </authorList>
    </citation>
    <scope>NUCLEOTIDE SEQUENCE [LARGE SCALE GENOMIC DNA]</scope>
    <source>
        <strain evidence="1">26THWARD</strain>
    </source>
</reference>
<dbReference type="STRING" id="1004156.AYP45_11960"/>
<dbReference type="AlphaFoldDB" id="A0A1V4AS68"/>
<name>A0A1V4AS68_9BACT</name>